<organism evidence="9 10">
    <name type="scientific">Paenibacillus methanolicus</name>
    <dbReference type="NCBI Taxonomy" id="582686"/>
    <lineage>
        <taxon>Bacteria</taxon>
        <taxon>Bacillati</taxon>
        <taxon>Bacillota</taxon>
        <taxon>Bacilli</taxon>
        <taxon>Bacillales</taxon>
        <taxon>Paenibacillaceae</taxon>
        <taxon>Paenibacillus</taxon>
    </lineage>
</organism>
<evidence type="ECO:0000313" key="9">
    <source>
        <dbReference type="EMBL" id="TYP71768.1"/>
    </source>
</evidence>
<evidence type="ECO:0000313" key="10">
    <source>
        <dbReference type="Proteomes" id="UP000323257"/>
    </source>
</evidence>
<evidence type="ECO:0000256" key="5">
    <source>
        <dbReference type="ARBA" id="ARBA00022842"/>
    </source>
</evidence>
<keyword evidence="4" id="KW-0547">Nucleotide-binding</keyword>
<dbReference type="Proteomes" id="UP000323257">
    <property type="component" value="Unassembled WGS sequence"/>
</dbReference>
<keyword evidence="6" id="KW-0342">GTP-binding</keyword>
<evidence type="ECO:0000256" key="2">
    <source>
        <dbReference type="ARBA" id="ARBA00022679"/>
    </source>
</evidence>
<dbReference type="SUPFAM" id="SSF53448">
    <property type="entry name" value="Nucleotide-diphospho-sugar transferases"/>
    <property type="match status" value="1"/>
</dbReference>
<dbReference type="GO" id="GO:0046872">
    <property type="term" value="F:metal ion binding"/>
    <property type="evidence" value="ECO:0007669"/>
    <property type="project" value="UniProtKB-KW"/>
</dbReference>
<keyword evidence="3" id="KW-0479">Metal-binding</keyword>
<dbReference type="PANTHER" id="PTHR19136:SF81">
    <property type="entry name" value="MOLYBDENUM COFACTOR GUANYLYLTRANSFERASE"/>
    <property type="match status" value="1"/>
</dbReference>
<dbReference type="InterPro" id="IPR025877">
    <property type="entry name" value="MobA-like_NTP_Trfase"/>
</dbReference>
<dbReference type="InterPro" id="IPR013482">
    <property type="entry name" value="Molybde_CF_guanTrfase"/>
</dbReference>
<accession>A0A5S5BZI8</accession>
<evidence type="ECO:0000256" key="1">
    <source>
        <dbReference type="ARBA" id="ARBA00022490"/>
    </source>
</evidence>
<evidence type="ECO:0000259" key="8">
    <source>
        <dbReference type="Pfam" id="PF12804"/>
    </source>
</evidence>
<dbReference type="GO" id="GO:0016779">
    <property type="term" value="F:nucleotidyltransferase activity"/>
    <property type="evidence" value="ECO:0007669"/>
    <property type="project" value="TreeGrafter"/>
</dbReference>
<evidence type="ECO:0000256" key="6">
    <source>
        <dbReference type="ARBA" id="ARBA00023134"/>
    </source>
</evidence>
<dbReference type="OrthoDB" id="9788394at2"/>
<dbReference type="Pfam" id="PF12804">
    <property type="entry name" value="NTP_transf_3"/>
    <property type="match status" value="1"/>
</dbReference>
<dbReference type="Gene3D" id="3.90.550.10">
    <property type="entry name" value="Spore Coat Polysaccharide Biosynthesis Protein SpsA, Chain A"/>
    <property type="match status" value="1"/>
</dbReference>
<proteinExistence type="predicted"/>
<keyword evidence="10" id="KW-1185">Reference proteome</keyword>
<gene>
    <name evidence="9" type="ORF">BCM02_10946</name>
</gene>
<dbReference type="CDD" id="cd02503">
    <property type="entry name" value="MobA"/>
    <property type="match status" value="1"/>
</dbReference>
<evidence type="ECO:0000256" key="7">
    <source>
        <dbReference type="ARBA" id="ARBA00023150"/>
    </source>
</evidence>
<keyword evidence="1" id="KW-0963">Cytoplasm</keyword>
<comment type="caution">
    <text evidence="9">The sequence shown here is derived from an EMBL/GenBank/DDBJ whole genome shotgun (WGS) entry which is preliminary data.</text>
</comment>
<dbReference type="AlphaFoldDB" id="A0A5S5BZI8"/>
<dbReference type="PANTHER" id="PTHR19136">
    <property type="entry name" value="MOLYBDENUM COFACTOR GUANYLYLTRANSFERASE"/>
    <property type="match status" value="1"/>
</dbReference>
<keyword evidence="7" id="KW-0501">Molybdenum cofactor biosynthesis</keyword>
<dbReference type="GO" id="GO:0005525">
    <property type="term" value="F:GTP binding"/>
    <property type="evidence" value="ECO:0007669"/>
    <property type="project" value="UniProtKB-KW"/>
</dbReference>
<dbReference type="EMBL" id="VNHS01000009">
    <property type="protein sequence ID" value="TYP71768.1"/>
    <property type="molecule type" value="Genomic_DNA"/>
</dbReference>
<keyword evidence="5" id="KW-0460">Magnesium</keyword>
<reference evidence="9 10" key="1">
    <citation type="submission" date="2019-07" db="EMBL/GenBank/DDBJ databases">
        <title>Genomic Encyclopedia of Type Strains, Phase III (KMG-III): the genomes of soil and plant-associated and newly described type strains.</title>
        <authorList>
            <person name="Whitman W."/>
        </authorList>
    </citation>
    <scope>NUCLEOTIDE SEQUENCE [LARGE SCALE GENOMIC DNA]</scope>
    <source>
        <strain evidence="9 10">BL24</strain>
    </source>
</reference>
<evidence type="ECO:0000256" key="4">
    <source>
        <dbReference type="ARBA" id="ARBA00022741"/>
    </source>
</evidence>
<dbReference type="InterPro" id="IPR029044">
    <property type="entry name" value="Nucleotide-diphossugar_trans"/>
</dbReference>
<name>A0A5S5BZI8_9BACL</name>
<sequence>MLSGVILAGGGHAATQGENRAFYVLEGQMLIQKQIREMQACCSEITIVTDQPGAFLRAVDRSIRIISDYYPGSGPLSGMHAGLALAKNRSVWLLGCHMPYPSAVAAKLLWERQEQGMDAILPWAEGGPHPLHGIYSRDCADRLEALLSQGSTTKADLLETIRWQRLEESEFRAHGIGSRFVSAIQSPADWARIAAEQPGNLARRAFPAKSRPSVSNVIVKRR</sequence>
<dbReference type="RefSeq" id="WP_148931405.1">
    <property type="nucleotide sequence ID" value="NZ_VNHS01000009.1"/>
</dbReference>
<dbReference type="GO" id="GO:0006777">
    <property type="term" value="P:Mo-molybdopterin cofactor biosynthetic process"/>
    <property type="evidence" value="ECO:0007669"/>
    <property type="project" value="UniProtKB-KW"/>
</dbReference>
<protein>
    <submittedName>
        <fullName evidence="9">Molybdopterin-guanine dinucleotide biosynthesis protein A</fullName>
    </submittedName>
</protein>
<feature type="domain" description="MobA-like NTP transferase" evidence="8">
    <location>
        <begin position="4"/>
        <end position="151"/>
    </location>
</feature>
<keyword evidence="2" id="KW-0808">Transferase</keyword>
<evidence type="ECO:0000256" key="3">
    <source>
        <dbReference type="ARBA" id="ARBA00022723"/>
    </source>
</evidence>